<dbReference type="SMART" id="SM00829">
    <property type="entry name" value="PKS_ER"/>
    <property type="match status" value="1"/>
</dbReference>
<dbReference type="PROSITE" id="PS00059">
    <property type="entry name" value="ADH_ZINC"/>
    <property type="match status" value="1"/>
</dbReference>
<gene>
    <name evidence="7" type="ORF">CFR75_08965</name>
</gene>
<evidence type="ECO:0000256" key="2">
    <source>
        <dbReference type="ARBA" id="ARBA00022723"/>
    </source>
</evidence>
<dbReference type="Pfam" id="PF08240">
    <property type="entry name" value="ADH_N"/>
    <property type="match status" value="1"/>
</dbReference>
<feature type="domain" description="Enoyl reductase (ER)" evidence="6">
    <location>
        <begin position="12"/>
        <end position="344"/>
    </location>
</feature>
<accession>A0A318PNY4</accession>
<dbReference type="InterPro" id="IPR011032">
    <property type="entry name" value="GroES-like_sf"/>
</dbReference>
<dbReference type="InterPro" id="IPR020843">
    <property type="entry name" value="ER"/>
</dbReference>
<dbReference type="InterPro" id="IPR013149">
    <property type="entry name" value="ADH-like_C"/>
</dbReference>
<dbReference type="Gene3D" id="3.90.180.10">
    <property type="entry name" value="Medium-chain alcohol dehydrogenases, catalytic domain"/>
    <property type="match status" value="1"/>
</dbReference>
<evidence type="ECO:0000259" key="6">
    <source>
        <dbReference type="SMART" id="SM00829"/>
    </source>
</evidence>
<dbReference type="Gene3D" id="3.40.50.720">
    <property type="entry name" value="NAD(P)-binding Rossmann-like Domain"/>
    <property type="match status" value="1"/>
</dbReference>
<dbReference type="PANTHER" id="PTHR42683">
    <property type="entry name" value="ALDEHYDE REDUCTASE"/>
    <property type="match status" value="1"/>
</dbReference>
<keyword evidence="2 5" id="KW-0479">Metal-binding</keyword>
<evidence type="ECO:0000313" key="7">
    <source>
        <dbReference type="EMBL" id="PYD56778.1"/>
    </source>
</evidence>
<dbReference type="GO" id="GO:0008106">
    <property type="term" value="F:alcohol dehydrogenase (NADP+) activity"/>
    <property type="evidence" value="ECO:0007669"/>
    <property type="project" value="UniProtKB-ARBA"/>
</dbReference>
<keyword evidence="8" id="KW-1185">Reference proteome</keyword>
<keyword evidence="4" id="KW-0560">Oxidoreductase</keyword>
<dbReference type="EMBL" id="NKUC01000016">
    <property type="protein sequence ID" value="PYD56778.1"/>
    <property type="molecule type" value="Genomic_DNA"/>
</dbReference>
<keyword evidence="3 5" id="KW-0862">Zinc</keyword>
<evidence type="ECO:0000256" key="1">
    <source>
        <dbReference type="ARBA" id="ARBA00001947"/>
    </source>
</evidence>
<dbReference type="GO" id="GO:0008270">
    <property type="term" value="F:zinc ion binding"/>
    <property type="evidence" value="ECO:0007669"/>
    <property type="project" value="InterPro"/>
</dbReference>
<dbReference type="RefSeq" id="WP_061274143.1">
    <property type="nucleotide sequence ID" value="NZ_CBCRXN010000014.1"/>
</dbReference>
<dbReference type="CDD" id="cd05283">
    <property type="entry name" value="CAD1"/>
    <property type="match status" value="1"/>
</dbReference>
<evidence type="ECO:0000313" key="8">
    <source>
        <dbReference type="Proteomes" id="UP000248257"/>
    </source>
</evidence>
<sequence length="352" mass="37714">MKTIGYAARDAKTPLAPYAFERRALRDNDVALEILYCGVCHSDLHQSRDDWKEWGPTLYPCVPGHEIIGQVVAVGPKVTRHKVGDAVAVGTIVDSCQQCDQCRRGEQQMCREVPTLTYNGRDRLTCETTHGGYSKHIVVRDEFVLRLPEGLDPSRAGPLLCAGITVYSPLRTWNVGPGSRVGVVGIGGLGHLAVRLAAGLGATVTVITRSAAKAAEAKALGADHVIVSTSDEAMKAGASSLDVIIDTVPVSHDVSPYVALLDVEGVLVIVGNLGPVPAFSSLPLVMGRRRITGSPVGGLPQTQELLDFCARKNILPDCEIVPMQQINEAFTRMDQGDVHYRFVIDMASLTAA</sequence>
<dbReference type="InterPro" id="IPR013154">
    <property type="entry name" value="ADH-like_N"/>
</dbReference>
<evidence type="ECO:0000256" key="5">
    <source>
        <dbReference type="RuleBase" id="RU361277"/>
    </source>
</evidence>
<dbReference type="OrthoDB" id="5295340at2"/>
<comment type="caution">
    <text evidence="7">The sequence shown here is derived from an EMBL/GenBank/DDBJ whole genome shotgun (WGS) entry which is preliminary data.</text>
</comment>
<organism evidence="7 8">
    <name type="scientific">Komagataeibacter xylinus</name>
    <name type="common">Gluconacetobacter xylinus</name>
    <dbReference type="NCBI Taxonomy" id="28448"/>
    <lineage>
        <taxon>Bacteria</taxon>
        <taxon>Pseudomonadati</taxon>
        <taxon>Pseudomonadota</taxon>
        <taxon>Alphaproteobacteria</taxon>
        <taxon>Acetobacterales</taxon>
        <taxon>Acetobacteraceae</taxon>
        <taxon>Komagataeibacter</taxon>
    </lineage>
</organism>
<dbReference type="Proteomes" id="UP000248257">
    <property type="component" value="Unassembled WGS sequence"/>
</dbReference>
<dbReference type="SUPFAM" id="SSF51735">
    <property type="entry name" value="NAD(P)-binding Rossmann-fold domains"/>
    <property type="match status" value="1"/>
</dbReference>
<dbReference type="InterPro" id="IPR002328">
    <property type="entry name" value="ADH_Zn_CS"/>
</dbReference>
<dbReference type="InterPro" id="IPR047109">
    <property type="entry name" value="CAD-like"/>
</dbReference>
<name>A0A318PNY4_KOMXY</name>
<dbReference type="AlphaFoldDB" id="A0A318PNY4"/>
<dbReference type="InterPro" id="IPR036291">
    <property type="entry name" value="NAD(P)-bd_dom_sf"/>
</dbReference>
<evidence type="ECO:0000256" key="4">
    <source>
        <dbReference type="ARBA" id="ARBA00023002"/>
    </source>
</evidence>
<dbReference type="SUPFAM" id="SSF50129">
    <property type="entry name" value="GroES-like"/>
    <property type="match status" value="1"/>
</dbReference>
<evidence type="ECO:0000256" key="3">
    <source>
        <dbReference type="ARBA" id="ARBA00022833"/>
    </source>
</evidence>
<comment type="similarity">
    <text evidence="5">Belongs to the zinc-containing alcohol dehydrogenase family.</text>
</comment>
<dbReference type="Pfam" id="PF00107">
    <property type="entry name" value="ADH_zinc_N"/>
    <property type="match status" value="1"/>
</dbReference>
<dbReference type="FunFam" id="3.40.50.720:FF:000022">
    <property type="entry name" value="Cinnamyl alcohol dehydrogenase"/>
    <property type="match status" value="1"/>
</dbReference>
<comment type="cofactor">
    <cofactor evidence="1 5">
        <name>Zn(2+)</name>
        <dbReference type="ChEBI" id="CHEBI:29105"/>
    </cofactor>
</comment>
<protein>
    <submittedName>
        <fullName evidence="7">NAD(P)-dependent alcohol dehydrogenase</fullName>
    </submittedName>
</protein>
<dbReference type="STRING" id="1220579.GCA_001571345_01773"/>
<reference evidence="7 8" key="1">
    <citation type="submission" date="2017-07" db="EMBL/GenBank/DDBJ databases">
        <title>A draft genome sequence of Komagataeibacter xylinus LMG 1515.</title>
        <authorList>
            <person name="Skraban J."/>
            <person name="Cleenwerck I."/>
            <person name="Vandamme P."/>
            <person name="Trcek J."/>
        </authorList>
    </citation>
    <scope>NUCLEOTIDE SEQUENCE [LARGE SCALE GENOMIC DNA]</scope>
    <source>
        <strain evidence="7 8">LMG 1515</strain>
    </source>
</reference>
<proteinExistence type="inferred from homology"/>